<dbReference type="AlphaFoldDB" id="A0A7W7WQU3"/>
<evidence type="ECO:0000256" key="1">
    <source>
        <dbReference type="SAM" id="Phobius"/>
    </source>
</evidence>
<keyword evidence="3" id="KW-1185">Reference proteome</keyword>
<organism evidence="2 3">
    <name type="scientific">Micromonospora polyrhachis</name>
    <dbReference type="NCBI Taxonomy" id="1282883"/>
    <lineage>
        <taxon>Bacteria</taxon>
        <taxon>Bacillati</taxon>
        <taxon>Actinomycetota</taxon>
        <taxon>Actinomycetes</taxon>
        <taxon>Micromonosporales</taxon>
        <taxon>Micromonosporaceae</taxon>
        <taxon>Micromonospora</taxon>
    </lineage>
</organism>
<proteinExistence type="predicted"/>
<dbReference type="RefSeq" id="WP_184535720.1">
    <property type="nucleotide sequence ID" value="NZ_JACHJW010000001.1"/>
</dbReference>
<dbReference type="GO" id="GO:0016787">
    <property type="term" value="F:hydrolase activity"/>
    <property type="evidence" value="ECO:0007669"/>
    <property type="project" value="UniProtKB-KW"/>
</dbReference>
<protein>
    <submittedName>
        <fullName evidence="2">Membrane-associated HD superfamily phosphohydrolase</fullName>
    </submittedName>
</protein>
<sequence>MAHIPVNHPARTLYRIFAALIGLYILVFGVIGVIQTWGEPLFDRGDHWVLGLRTNLAFALISVIFGAVIIIGTAQRGNLGHFMNLTIGVIFMVTALLMMAVLQTEANFLNFSMSTVIVSMIFGLLVLATGLYDKVGPPAEAARARAYPHRPVSSPAPDRRR</sequence>
<keyword evidence="1" id="KW-0812">Transmembrane</keyword>
<evidence type="ECO:0000313" key="2">
    <source>
        <dbReference type="EMBL" id="MBB4959867.1"/>
    </source>
</evidence>
<gene>
    <name evidence="2" type="ORF">FHR38_003600</name>
</gene>
<feature type="transmembrane region" description="Helical" evidence="1">
    <location>
        <begin position="81"/>
        <end position="102"/>
    </location>
</feature>
<dbReference type="Pfam" id="PF14325">
    <property type="entry name" value="DUF4383"/>
    <property type="match status" value="1"/>
</dbReference>
<comment type="caution">
    <text evidence="2">The sequence shown here is derived from an EMBL/GenBank/DDBJ whole genome shotgun (WGS) entry which is preliminary data.</text>
</comment>
<name>A0A7W7WQU3_9ACTN</name>
<evidence type="ECO:0000313" key="3">
    <source>
        <dbReference type="Proteomes" id="UP000578819"/>
    </source>
</evidence>
<reference evidence="2 3" key="1">
    <citation type="submission" date="2020-08" db="EMBL/GenBank/DDBJ databases">
        <title>Sequencing the genomes of 1000 actinobacteria strains.</title>
        <authorList>
            <person name="Klenk H.-P."/>
        </authorList>
    </citation>
    <scope>NUCLEOTIDE SEQUENCE [LARGE SCALE GENOMIC DNA]</scope>
    <source>
        <strain evidence="2 3">DSM 45886</strain>
    </source>
</reference>
<feature type="transmembrane region" description="Helical" evidence="1">
    <location>
        <begin position="12"/>
        <end position="34"/>
    </location>
</feature>
<dbReference type="EMBL" id="JACHJW010000001">
    <property type="protein sequence ID" value="MBB4959867.1"/>
    <property type="molecule type" value="Genomic_DNA"/>
</dbReference>
<feature type="transmembrane region" description="Helical" evidence="1">
    <location>
        <begin position="54"/>
        <end position="74"/>
    </location>
</feature>
<accession>A0A7W7WQU3</accession>
<dbReference type="Proteomes" id="UP000578819">
    <property type="component" value="Unassembled WGS sequence"/>
</dbReference>
<keyword evidence="1" id="KW-0472">Membrane</keyword>
<keyword evidence="2" id="KW-0378">Hydrolase</keyword>
<feature type="transmembrane region" description="Helical" evidence="1">
    <location>
        <begin position="108"/>
        <end position="128"/>
    </location>
</feature>
<keyword evidence="1" id="KW-1133">Transmembrane helix</keyword>